<keyword evidence="2 9" id="KW-0032">Aminotransferase</keyword>
<comment type="cofactor">
    <cofactor evidence="1">
        <name>pyridoxal 5'-phosphate</name>
        <dbReference type="ChEBI" id="CHEBI:597326"/>
    </cofactor>
</comment>
<dbReference type="GO" id="GO:0000271">
    <property type="term" value="P:polysaccharide biosynthetic process"/>
    <property type="evidence" value="ECO:0007669"/>
    <property type="project" value="TreeGrafter"/>
</dbReference>
<feature type="modified residue" description="N6-(pyridoxal phosphate)lysine" evidence="7">
    <location>
        <position position="183"/>
    </location>
</feature>
<proteinExistence type="inferred from homology"/>
<feature type="active site" description="Proton acceptor" evidence="6">
    <location>
        <position position="183"/>
    </location>
</feature>
<evidence type="ECO:0000256" key="2">
    <source>
        <dbReference type="ARBA" id="ARBA00022576"/>
    </source>
</evidence>
<evidence type="ECO:0000256" key="1">
    <source>
        <dbReference type="ARBA" id="ARBA00001933"/>
    </source>
</evidence>
<dbReference type="PANTHER" id="PTHR30244">
    <property type="entry name" value="TRANSAMINASE"/>
    <property type="match status" value="1"/>
</dbReference>
<keyword evidence="3 9" id="KW-0808">Transferase</keyword>
<dbReference type="Gene3D" id="3.90.1150.10">
    <property type="entry name" value="Aspartate Aminotransferase, domain 1"/>
    <property type="match status" value="1"/>
</dbReference>
<dbReference type="InterPro" id="IPR015424">
    <property type="entry name" value="PyrdxlP-dep_Trfase"/>
</dbReference>
<name>A0A3E0MII3_MICAE</name>
<sequence>MYKIPVYQPSLAGNEKVYVNECLDSTWISSKGKYIELFEKELANYVNIKYATGVCNGTIALHLALIALGIGPGDEVIVPTLTYIASVNAISYTGSTPIFVDSLPDTWQMNPQEVRQCITERTKAILAVHLYGHPCDMSVLREIADENRLFLIEDCAEAIGSLYKSQHVGTFGDVATFSFYGNKTITTGEGGMLLTNDQTIFERAVHFKGQGLAKYRQYWHDVIGYNYRMTNICGAIGLAQLERIDEILKNKRRIAELYKEFLQDTEFKVQPEIGDVFHSYWMVSILVPQASQRDQVREYLERAGIETRPVFYPVHTMPMYSQKYQRHKFAEDIGWRGINLPSYPDLTEDEIRYICKELKKLLNQLSL</sequence>
<dbReference type="PANTHER" id="PTHR30244:SF34">
    <property type="entry name" value="DTDP-4-AMINO-4,6-DIDEOXYGALACTOSE TRANSAMINASE"/>
    <property type="match status" value="1"/>
</dbReference>
<dbReference type="InterPro" id="IPR015422">
    <property type="entry name" value="PyrdxlP-dep_Trfase_small"/>
</dbReference>
<dbReference type="PIRSF" id="PIRSF000390">
    <property type="entry name" value="PLP_StrS"/>
    <property type="match status" value="1"/>
</dbReference>
<dbReference type="GO" id="GO:0008483">
    <property type="term" value="F:transaminase activity"/>
    <property type="evidence" value="ECO:0007669"/>
    <property type="project" value="UniProtKB-KW"/>
</dbReference>
<dbReference type="GO" id="GO:0030170">
    <property type="term" value="F:pyridoxal phosphate binding"/>
    <property type="evidence" value="ECO:0007669"/>
    <property type="project" value="TreeGrafter"/>
</dbReference>
<dbReference type="Proteomes" id="UP000256301">
    <property type="component" value="Unassembled WGS sequence"/>
</dbReference>
<evidence type="ECO:0000256" key="6">
    <source>
        <dbReference type="PIRSR" id="PIRSR000390-1"/>
    </source>
</evidence>
<dbReference type="CDD" id="cd00616">
    <property type="entry name" value="AHBA_syn"/>
    <property type="match status" value="1"/>
</dbReference>
<comment type="caution">
    <text evidence="9">The sequence shown here is derived from an EMBL/GenBank/DDBJ whole genome shotgun (WGS) entry which is preliminary data.</text>
</comment>
<evidence type="ECO:0000256" key="7">
    <source>
        <dbReference type="PIRSR" id="PIRSR000390-2"/>
    </source>
</evidence>
<gene>
    <name evidence="9" type="ORF">DWQ56_06490</name>
</gene>
<dbReference type="SUPFAM" id="SSF53383">
    <property type="entry name" value="PLP-dependent transferases"/>
    <property type="match status" value="1"/>
</dbReference>
<organism evidence="9 10">
    <name type="scientific">Microcystis aeruginosa DA14</name>
    <dbReference type="NCBI Taxonomy" id="1987506"/>
    <lineage>
        <taxon>Bacteria</taxon>
        <taxon>Bacillati</taxon>
        <taxon>Cyanobacteriota</taxon>
        <taxon>Cyanophyceae</taxon>
        <taxon>Oscillatoriophycideae</taxon>
        <taxon>Chroococcales</taxon>
        <taxon>Microcystaceae</taxon>
        <taxon>Microcystis</taxon>
    </lineage>
</organism>
<comment type="similarity">
    <text evidence="5 8">Belongs to the DegT/DnrJ/EryC1 family.</text>
</comment>
<dbReference type="Pfam" id="PF01041">
    <property type="entry name" value="DegT_DnrJ_EryC1"/>
    <property type="match status" value="1"/>
</dbReference>
<dbReference type="AlphaFoldDB" id="A0A3E0MII3"/>
<evidence type="ECO:0000313" key="10">
    <source>
        <dbReference type="Proteomes" id="UP000256301"/>
    </source>
</evidence>
<reference evidence="9 10" key="1">
    <citation type="submission" date="2017-08" db="EMBL/GenBank/DDBJ databases">
        <title>Functional genomic and metabolic studies of the symbiotic interactions of six Microcystis-dominated communities.</title>
        <authorList>
            <person name="Li Q."/>
            <person name="Lin F."/>
        </authorList>
    </citation>
    <scope>NUCLEOTIDE SEQUENCE [LARGE SCALE GENOMIC DNA]</scope>
    <source>
        <strain evidence="9">DA14</strain>
    </source>
</reference>
<dbReference type="Gene3D" id="3.40.640.10">
    <property type="entry name" value="Type I PLP-dependent aspartate aminotransferase-like (Major domain)"/>
    <property type="match status" value="1"/>
</dbReference>
<evidence type="ECO:0000256" key="3">
    <source>
        <dbReference type="ARBA" id="ARBA00022679"/>
    </source>
</evidence>
<accession>A0A3E0MII3</accession>
<evidence type="ECO:0000256" key="4">
    <source>
        <dbReference type="ARBA" id="ARBA00022898"/>
    </source>
</evidence>
<dbReference type="FunFam" id="3.40.640.10:FF:000090">
    <property type="entry name" value="Pyridoxal phosphate-dependent aminotransferase"/>
    <property type="match status" value="1"/>
</dbReference>
<protein>
    <submittedName>
        <fullName evidence="9">DegT/DnrJ/EryC1/StrS aminotransferase family protein</fullName>
    </submittedName>
</protein>
<evidence type="ECO:0000313" key="9">
    <source>
        <dbReference type="EMBL" id="REJ58783.1"/>
    </source>
</evidence>
<dbReference type="EMBL" id="QQWE01000002">
    <property type="protein sequence ID" value="REJ58783.1"/>
    <property type="molecule type" value="Genomic_DNA"/>
</dbReference>
<evidence type="ECO:0000256" key="8">
    <source>
        <dbReference type="RuleBase" id="RU004508"/>
    </source>
</evidence>
<dbReference type="InterPro" id="IPR015421">
    <property type="entry name" value="PyrdxlP-dep_Trfase_major"/>
</dbReference>
<keyword evidence="4 7" id="KW-0663">Pyridoxal phosphate</keyword>
<dbReference type="InterPro" id="IPR000653">
    <property type="entry name" value="DegT/StrS_aminotransferase"/>
</dbReference>
<evidence type="ECO:0000256" key="5">
    <source>
        <dbReference type="ARBA" id="ARBA00037999"/>
    </source>
</evidence>